<evidence type="ECO:0000313" key="2">
    <source>
        <dbReference type="Proteomes" id="UP001160142"/>
    </source>
</evidence>
<keyword evidence="2" id="KW-1185">Reference proteome</keyword>
<dbReference type="EMBL" id="JARXVQ010000001">
    <property type="protein sequence ID" value="MDH6181362.1"/>
    <property type="molecule type" value="Genomic_DNA"/>
</dbReference>
<organism evidence="1 2">
    <name type="scientific">Antiquaquibacter oligotrophicus</name>
    <dbReference type="NCBI Taxonomy" id="2880260"/>
    <lineage>
        <taxon>Bacteria</taxon>
        <taxon>Bacillati</taxon>
        <taxon>Actinomycetota</taxon>
        <taxon>Actinomycetes</taxon>
        <taxon>Micrococcales</taxon>
        <taxon>Microbacteriaceae</taxon>
        <taxon>Antiquaquibacter</taxon>
    </lineage>
</organism>
<dbReference type="Proteomes" id="UP001160142">
    <property type="component" value="Unassembled WGS sequence"/>
</dbReference>
<proteinExistence type="predicted"/>
<sequence length="263" mass="29352">MRAIPASMDPTIVHAVDARLAGVEQDESVSILWAIENGSRARGFPSPDSDYDCRFFYLRSRDSYLSPWPARDVIETPLDKIFDVNGWDLAKALRLLVKGNATVTEWLRSPIIYGGSELFRDRMLELASSLYDPIRAGRHYLHVGRQQAAKQMTLKRVFYSLRPAATLRWLRDNPGQGVPPMDLGSLLAQSDVHEPLVSRIDELIELKSRTREVGTGDVPAEVTAFIASEFALATELYEAADATAPPEGIAAAEAFFLWVLEEF</sequence>
<dbReference type="InterPro" id="IPR018775">
    <property type="entry name" value="RlaP"/>
</dbReference>
<dbReference type="PANTHER" id="PTHR34817">
    <property type="entry name" value="NUCLEOTIDYLTRANSFERASE"/>
    <property type="match status" value="1"/>
</dbReference>
<evidence type="ECO:0000313" key="1">
    <source>
        <dbReference type="EMBL" id="MDH6181362.1"/>
    </source>
</evidence>
<protein>
    <submittedName>
        <fullName evidence="1">Nucleotidyltransferase</fullName>
    </submittedName>
</protein>
<dbReference type="RefSeq" id="WP_322133679.1">
    <property type="nucleotide sequence ID" value="NZ_CP085036.1"/>
</dbReference>
<name>A0ABT6KQI6_9MICO</name>
<dbReference type="PANTHER" id="PTHR34817:SF2">
    <property type="entry name" value="NUCLEOTIDYLTRANSFERASE"/>
    <property type="match status" value="1"/>
</dbReference>
<reference evidence="1 2" key="1">
    <citation type="submission" date="2023-04" db="EMBL/GenBank/DDBJ databases">
        <title>Genome Encyclopedia of Bacteria and Archaea VI: Functional Genomics of Type Strains.</title>
        <authorList>
            <person name="Whitman W."/>
        </authorList>
    </citation>
    <scope>NUCLEOTIDE SEQUENCE [LARGE SCALE GENOMIC DNA]</scope>
    <source>
        <strain evidence="1 2">SG_E_30_P1</strain>
    </source>
</reference>
<gene>
    <name evidence="1" type="ORF">M2152_001544</name>
</gene>
<dbReference type="Pfam" id="PF10127">
    <property type="entry name" value="RlaP"/>
    <property type="match status" value="1"/>
</dbReference>
<comment type="caution">
    <text evidence="1">The sequence shown here is derived from an EMBL/GenBank/DDBJ whole genome shotgun (WGS) entry which is preliminary data.</text>
</comment>
<accession>A0ABT6KQI6</accession>